<dbReference type="EMBL" id="JABXBU010002228">
    <property type="protein sequence ID" value="KAF8771623.1"/>
    <property type="molecule type" value="Genomic_DNA"/>
</dbReference>
<protein>
    <submittedName>
        <fullName evidence="1">Uncharacterized protein</fullName>
    </submittedName>
</protein>
<comment type="caution">
    <text evidence="1">The sequence shown here is derived from an EMBL/GenBank/DDBJ whole genome shotgun (WGS) entry which is preliminary data.</text>
</comment>
<gene>
    <name evidence="1" type="ORF">HNY73_019010</name>
</gene>
<reference evidence="1" key="2">
    <citation type="submission" date="2020-06" db="EMBL/GenBank/DDBJ databases">
        <authorList>
            <person name="Sheffer M."/>
        </authorList>
    </citation>
    <scope>NUCLEOTIDE SEQUENCE</scope>
</reference>
<organism evidence="1 2">
    <name type="scientific">Argiope bruennichi</name>
    <name type="common">Wasp spider</name>
    <name type="synonym">Aranea bruennichi</name>
    <dbReference type="NCBI Taxonomy" id="94029"/>
    <lineage>
        <taxon>Eukaryota</taxon>
        <taxon>Metazoa</taxon>
        <taxon>Ecdysozoa</taxon>
        <taxon>Arthropoda</taxon>
        <taxon>Chelicerata</taxon>
        <taxon>Arachnida</taxon>
        <taxon>Araneae</taxon>
        <taxon>Araneomorphae</taxon>
        <taxon>Entelegynae</taxon>
        <taxon>Araneoidea</taxon>
        <taxon>Araneidae</taxon>
        <taxon>Argiope</taxon>
    </lineage>
</organism>
<evidence type="ECO:0000313" key="2">
    <source>
        <dbReference type="Proteomes" id="UP000807504"/>
    </source>
</evidence>
<sequence length="210" mass="23773">MPRNCVKPLNKYPSKLRPWSLVMNSGAPKREIQPSKKVLVTVSVLWSGIGNASGHLESRSTTVRWYWHSLEGGRGTDDVAVYVGKPCGWKRKCGQTALCVIGEGIVSDRSANYVCNVSQHFGIYRLHDAMEFHPIIRDAGYLETRLDSQTPKVYVYLPEGRCSESYSGNFSRVIIINFQCRCEEIRRHWGIGEGISGNFKYGNRKRDTVQ</sequence>
<proteinExistence type="predicted"/>
<dbReference type="Proteomes" id="UP000807504">
    <property type="component" value="Unassembled WGS sequence"/>
</dbReference>
<accession>A0A8T0EG93</accession>
<name>A0A8T0EG93_ARGBR</name>
<dbReference type="AlphaFoldDB" id="A0A8T0EG93"/>
<keyword evidence="2" id="KW-1185">Reference proteome</keyword>
<reference evidence="1" key="1">
    <citation type="journal article" date="2020" name="bioRxiv">
        <title>Chromosome-level reference genome of the European wasp spider Argiope bruennichi: a resource for studies on range expansion and evolutionary adaptation.</title>
        <authorList>
            <person name="Sheffer M.M."/>
            <person name="Hoppe A."/>
            <person name="Krehenwinkel H."/>
            <person name="Uhl G."/>
            <person name="Kuss A.W."/>
            <person name="Jensen L."/>
            <person name="Jensen C."/>
            <person name="Gillespie R.G."/>
            <person name="Hoff K.J."/>
            <person name="Prost S."/>
        </authorList>
    </citation>
    <scope>NUCLEOTIDE SEQUENCE</scope>
</reference>
<evidence type="ECO:0000313" key="1">
    <source>
        <dbReference type="EMBL" id="KAF8771623.1"/>
    </source>
</evidence>